<feature type="domain" description="Protein UNC80 C-terminal" evidence="2">
    <location>
        <begin position="2"/>
        <end position="281"/>
    </location>
</feature>
<dbReference type="GO" id="GO:0030424">
    <property type="term" value="C:axon"/>
    <property type="evidence" value="ECO:0007669"/>
    <property type="project" value="TreeGrafter"/>
</dbReference>
<reference evidence="3" key="1">
    <citation type="submission" date="2021-12" db="EMBL/GenBank/DDBJ databases">
        <authorList>
            <person name="King R."/>
        </authorList>
    </citation>
    <scope>NUCLEOTIDE SEQUENCE</scope>
</reference>
<dbReference type="PANTHER" id="PTHR31781">
    <property type="entry name" value="UNC80"/>
    <property type="match status" value="1"/>
</dbReference>
<gene>
    <name evidence="3" type="ORF">DIATSA_LOCUS5121</name>
</gene>
<feature type="compositionally biased region" description="Polar residues" evidence="1">
    <location>
        <begin position="526"/>
        <end position="560"/>
    </location>
</feature>
<feature type="compositionally biased region" description="Basic and acidic residues" evidence="1">
    <location>
        <begin position="488"/>
        <end position="499"/>
    </location>
</feature>
<dbReference type="AlphaFoldDB" id="A0A9N9R0Q6"/>
<dbReference type="Proteomes" id="UP001153714">
    <property type="component" value="Chromosome 17"/>
</dbReference>
<feature type="compositionally biased region" description="Polar residues" evidence="1">
    <location>
        <begin position="372"/>
        <end position="409"/>
    </location>
</feature>
<sequence length="624" mass="67768">MHWQQVKTLLNTVQALIVSENNSGENLSSATAALMSQPPPPHFCSTVVRLIALQVINTGDSYSLEQMCGGSAIFQTAEKTENMLMNLFMPLCLRVGSGRKDVPPLRQSDVSYLVSVVLNALCPPAPPGQLAAVNAKLNAADARANSLTFTGSRDTRNTTRLSNQLYRIAFLALKVMCACFTSELCSEWGRIARAMRDLGRRNEAAHHLWDFLEHCVTYRTPLYILLQPFIVHKLSQPPIGDNERHMQFVVRERVRGLKLPAARARGALLAELARELRTMRDTHDQYKFEQIAENLGQGGGKRASEVFPRTTAAPEKHQQHRPSLISMLVGRAGALPRTPDHPSAPLSAQRESVSSGSTTSQHMQAFDVTGSGRLSDNSNNHGSNTSHMGSNNCGSDTKPAASTPSFGSTQTKLRFVPSVEFKLTSGETSMSPLSPLSPRDVRDCCEGEAAALVGDAEPDSTDNNERPRLQRAHGPSKKTFKFRRSRNTKPDVSHVRLESDECSSPGADSTPLRRPWPQTPLLLPSNIHTDTSYDSEISQTSSTSGYRESYSLQASMTESPGGSLRAALASPDGGDQSATPRASPDASLSYESGTSSAERTALLGAASQRSLLLSSDLRDEDTLL</sequence>
<name>A0A9N9R0Q6_9NEOP</name>
<keyword evidence="4" id="KW-1185">Reference proteome</keyword>
<dbReference type="Pfam" id="PF20262">
    <property type="entry name" value="UNC80_C"/>
    <property type="match status" value="1"/>
</dbReference>
<reference evidence="3" key="2">
    <citation type="submission" date="2022-10" db="EMBL/GenBank/DDBJ databases">
        <authorList>
            <consortium name="ENA_rothamsted_submissions"/>
            <consortium name="culmorum"/>
            <person name="King R."/>
        </authorList>
    </citation>
    <scope>NUCLEOTIDE SEQUENCE</scope>
</reference>
<organism evidence="3 4">
    <name type="scientific">Diatraea saccharalis</name>
    <name type="common">sugarcane borer</name>
    <dbReference type="NCBI Taxonomy" id="40085"/>
    <lineage>
        <taxon>Eukaryota</taxon>
        <taxon>Metazoa</taxon>
        <taxon>Ecdysozoa</taxon>
        <taxon>Arthropoda</taxon>
        <taxon>Hexapoda</taxon>
        <taxon>Insecta</taxon>
        <taxon>Pterygota</taxon>
        <taxon>Neoptera</taxon>
        <taxon>Endopterygota</taxon>
        <taxon>Lepidoptera</taxon>
        <taxon>Glossata</taxon>
        <taxon>Ditrysia</taxon>
        <taxon>Pyraloidea</taxon>
        <taxon>Crambidae</taxon>
        <taxon>Crambinae</taxon>
        <taxon>Diatraea</taxon>
    </lineage>
</organism>
<accession>A0A9N9R0Q6</accession>
<feature type="compositionally biased region" description="Basic residues" evidence="1">
    <location>
        <begin position="469"/>
        <end position="487"/>
    </location>
</feature>
<protein>
    <recommendedName>
        <fullName evidence="2">Protein UNC80 C-terminal domain-containing protein</fullName>
    </recommendedName>
</protein>
<proteinExistence type="predicted"/>
<dbReference type="PANTHER" id="PTHR31781:SF1">
    <property type="entry name" value="PROTEIN UNC-80 HOMOLOG"/>
    <property type="match status" value="1"/>
</dbReference>
<evidence type="ECO:0000313" key="3">
    <source>
        <dbReference type="EMBL" id="CAG9787226.1"/>
    </source>
</evidence>
<dbReference type="EMBL" id="OU893348">
    <property type="protein sequence ID" value="CAG9787226.1"/>
    <property type="molecule type" value="Genomic_DNA"/>
</dbReference>
<evidence type="ECO:0000259" key="2">
    <source>
        <dbReference type="Pfam" id="PF20262"/>
    </source>
</evidence>
<feature type="region of interest" description="Disordered" evidence="1">
    <location>
        <begin position="451"/>
        <end position="596"/>
    </location>
</feature>
<evidence type="ECO:0000313" key="4">
    <source>
        <dbReference type="Proteomes" id="UP001153714"/>
    </source>
</evidence>
<dbReference type="GO" id="GO:0005261">
    <property type="term" value="F:monoatomic cation channel activity"/>
    <property type="evidence" value="ECO:0007669"/>
    <property type="project" value="TreeGrafter"/>
</dbReference>
<dbReference type="GO" id="GO:0055080">
    <property type="term" value="P:monoatomic cation homeostasis"/>
    <property type="evidence" value="ECO:0007669"/>
    <property type="project" value="TreeGrafter"/>
</dbReference>
<evidence type="ECO:0000256" key="1">
    <source>
        <dbReference type="SAM" id="MobiDB-lite"/>
    </source>
</evidence>
<dbReference type="GO" id="GO:0034703">
    <property type="term" value="C:cation channel complex"/>
    <property type="evidence" value="ECO:0007669"/>
    <property type="project" value="TreeGrafter"/>
</dbReference>
<dbReference type="InterPro" id="IPR046460">
    <property type="entry name" value="UNC80_C"/>
</dbReference>
<feature type="compositionally biased region" description="Polar residues" evidence="1">
    <location>
        <begin position="349"/>
        <end position="363"/>
    </location>
</feature>
<dbReference type="OrthoDB" id="5584001at2759"/>
<feature type="region of interest" description="Disordered" evidence="1">
    <location>
        <begin position="333"/>
        <end position="409"/>
    </location>
</feature>